<evidence type="ECO:0000256" key="7">
    <source>
        <dbReference type="SAM" id="MobiDB-lite"/>
    </source>
</evidence>
<evidence type="ECO:0000259" key="8">
    <source>
        <dbReference type="PROSITE" id="PS50011"/>
    </source>
</evidence>
<keyword evidence="5 6" id="KW-0067">ATP-binding</keyword>
<dbReference type="Pfam" id="PF00069">
    <property type="entry name" value="Pkinase"/>
    <property type="match status" value="1"/>
</dbReference>
<dbReference type="AlphaFoldDB" id="A0A9D1SUF1"/>
<dbReference type="PROSITE" id="PS00109">
    <property type="entry name" value="PROTEIN_KINASE_TYR"/>
    <property type="match status" value="1"/>
</dbReference>
<dbReference type="Gene3D" id="1.10.510.10">
    <property type="entry name" value="Transferase(Phosphotransferase) domain 1"/>
    <property type="match status" value="1"/>
</dbReference>
<evidence type="ECO:0000256" key="4">
    <source>
        <dbReference type="ARBA" id="ARBA00022777"/>
    </source>
</evidence>
<dbReference type="Proteomes" id="UP000824130">
    <property type="component" value="Unassembled WGS sequence"/>
</dbReference>
<evidence type="ECO:0000256" key="3">
    <source>
        <dbReference type="ARBA" id="ARBA00022741"/>
    </source>
</evidence>
<keyword evidence="2" id="KW-0808">Transferase</keyword>
<evidence type="ECO:0000256" key="2">
    <source>
        <dbReference type="ARBA" id="ARBA00022679"/>
    </source>
</evidence>
<reference evidence="9" key="2">
    <citation type="journal article" date="2021" name="PeerJ">
        <title>Extensive microbial diversity within the chicken gut microbiome revealed by metagenomics and culture.</title>
        <authorList>
            <person name="Gilroy R."/>
            <person name="Ravi A."/>
            <person name="Getino M."/>
            <person name="Pursley I."/>
            <person name="Horton D.L."/>
            <person name="Alikhan N.F."/>
            <person name="Baker D."/>
            <person name="Gharbi K."/>
            <person name="Hall N."/>
            <person name="Watson M."/>
            <person name="Adriaenssens E.M."/>
            <person name="Foster-Nyarko E."/>
            <person name="Jarju S."/>
            <person name="Secka A."/>
            <person name="Antonio M."/>
            <person name="Oren A."/>
            <person name="Chaudhuri R.R."/>
            <person name="La Ragione R."/>
            <person name="Hildebrand F."/>
            <person name="Pallen M.J."/>
        </authorList>
    </citation>
    <scope>NUCLEOTIDE SEQUENCE</scope>
    <source>
        <strain evidence="9">ChiSjej4B22-8349</strain>
    </source>
</reference>
<dbReference type="GO" id="GO:0005524">
    <property type="term" value="F:ATP binding"/>
    <property type="evidence" value="ECO:0007669"/>
    <property type="project" value="UniProtKB-UniRule"/>
</dbReference>
<gene>
    <name evidence="9" type="ORF">IAD25_00325</name>
</gene>
<dbReference type="PANTHER" id="PTHR24350">
    <property type="entry name" value="SERINE/THREONINE-PROTEIN KINASE IAL-RELATED"/>
    <property type="match status" value="1"/>
</dbReference>
<dbReference type="PROSITE" id="PS00107">
    <property type="entry name" value="PROTEIN_KINASE_ATP"/>
    <property type="match status" value="1"/>
</dbReference>
<reference evidence="9" key="1">
    <citation type="submission" date="2020-10" db="EMBL/GenBank/DDBJ databases">
        <authorList>
            <person name="Gilroy R."/>
        </authorList>
    </citation>
    <scope>NUCLEOTIDE SEQUENCE</scope>
    <source>
        <strain evidence="9">ChiSjej4B22-8349</strain>
    </source>
</reference>
<feature type="region of interest" description="Disordered" evidence="7">
    <location>
        <begin position="223"/>
        <end position="251"/>
    </location>
</feature>
<dbReference type="GO" id="GO:0004674">
    <property type="term" value="F:protein serine/threonine kinase activity"/>
    <property type="evidence" value="ECO:0007669"/>
    <property type="project" value="UniProtKB-KW"/>
</dbReference>
<keyword evidence="3 6" id="KW-0547">Nucleotide-binding</keyword>
<dbReference type="InterPro" id="IPR017441">
    <property type="entry name" value="Protein_kinase_ATP_BS"/>
</dbReference>
<evidence type="ECO:0000313" key="9">
    <source>
        <dbReference type="EMBL" id="HIU95141.1"/>
    </source>
</evidence>
<dbReference type="PROSITE" id="PS50011">
    <property type="entry name" value="PROTEIN_KINASE_DOM"/>
    <property type="match status" value="1"/>
</dbReference>
<dbReference type="SUPFAM" id="SSF56112">
    <property type="entry name" value="Protein kinase-like (PK-like)"/>
    <property type="match status" value="1"/>
</dbReference>
<name>A0A9D1SUF1_9FIRM</name>
<evidence type="ECO:0000256" key="5">
    <source>
        <dbReference type="ARBA" id="ARBA00022840"/>
    </source>
</evidence>
<dbReference type="EMBL" id="DVOB01000007">
    <property type="protein sequence ID" value="HIU95141.1"/>
    <property type="molecule type" value="Genomic_DNA"/>
</dbReference>
<evidence type="ECO:0000313" key="10">
    <source>
        <dbReference type="Proteomes" id="UP000824130"/>
    </source>
</evidence>
<dbReference type="CDD" id="cd00180">
    <property type="entry name" value="PKc"/>
    <property type="match status" value="1"/>
</dbReference>
<keyword evidence="1" id="KW-0723">Serine/threonine-protein kinase</keyword>
<evidence type="ECO:0000256" key="6">
    <source>
        <dbReference type="PROSITE-ProRule" id="PRU10141"/>
    </source>
</evidence>
<evidence type="ECO:0000256" key="1">
    <source>
        <dbReference type="ARBA" id="ARBA00022527"/>
    </source>
</evidence>
<dbReference type="InterPro" id="IPR030616">
    <property type="entry name" value="Aur-like"/>
</dbReference>
<organism evidence="9 10">
    <name type="scientific">Candidatus Allocopromorpha excrementipullorum</name>
    <dbReference type="NCBI Taxonomy" id="2840743"/>
    <lineage>
        <taxon>Bacteria</taxon>
        <taxon>Bacillati</taxon>
        <taxon>Bacillota</taxon>
        <taxon>Clostridia</taxon>
        <taxon>Eubacteriales</taxon>
        <taxon>Eubacteriaceae</taxon>
        <taxon>Eubacteriaceae incertae sedis</taxon>
        <taxon>Candidatus Allocopromorpha</taxon>
    </lineage>
</organism>
<dbReference type="InterPro" id="IPR000719">
    <property type="entry name" value="Prot_kinase_dom"/>
</dbReference>
<dbReference type="InterPro" id="IPR008266">
    <property type="entry name" value="Tyr_kinase_AS"/>
</dbReference>
<sequence length="265" mass="30422">MMLRKNKRIGDYTVMSRIGSGRYGVCFLARSSDGRQVVLKRFRRRMRRKNRFHEHHEAVILSGLQHPALPQLEGVINDRHGYFFVLEYKAGKSLARWLFDEKKSFSEAEIRDIGTQLFRILEYLESRSVIHGDISISNILYDGEVIALIDFGLARYEGTRGMSFSLDLARTADVLLYLLYSCYGETACGSAGSREERTWRQELPLSREQQEFIGQLLEPDTFGREASDTDVTETVTTGTDPARRSDGPRPAAAAREIFQRLWPRM</sequence>
<feature type="domain" description="Protein kinase" evidence="8">
    <location>
        <begin position="12"/>
        <end position="265"/>
    </location>
</feature>
<dbReference type="InterPro" id="IPR011009">
    <property type="entry name" value="Kinase-like_dom_sf"/>
</dbReference>
<proteinExistence type="predicted"/>
<accession>A0A9D1SUF1</accession>
<feature type="binding site" evidence="6">
    <location>
        <position position="40"/>
    </location>
    <ligand>
        <name>ATP</name>
        <dbReference type="ChEBI" id="CHEBI:30616"/>
    </ligand>
</feature>
<comment type="caution">
    <text evidence="9">The sequence shown here is derived from an EMBL/GenBank/DDBJ whole genome shotgun (WGS) entry which is preliminary data.</text>
</comment>
<protein>
    <submittedName>
        <fullName evidence="9">Protein kinase</fullName>
    </submittedName>
</protein>
<keyword evidence="4 9" id="KW-0418">Kinase</keyword>